<sequence length="252" mass="27283">MPNYAASDKPLFLACETPDQAERIQALSQRTGIAVLREEWEGFCLSLSAAGLFELYALSNPALRMGVDFTSSAFLYRLKTSGKNQPLAKAVGVGKGLTGVLDATGGLGGDAMVLASLGCQVTVCERHPLIALLLENGLEHARRQLAFAEQIHLVKDSAFTYLAGIKDYPQVIYLDPMYPAKEKSALPRKEMQILEDLVGADADQSALFDLALSKAGERVVVKRPKSAPPFAAPTHSFAGTTTRYDMYVTKRT</sequence>
<dbReference type="GO" id="GO:0008990">
    <property type="term" value="F:rRNA (guanine-N2-)-methyltransferase activity"/>
    <property type="evidence" value="ECO:0007669"/>
    <property type="project" value="UniProtKB-UniRule"/>
</dbReference>
<evidence type="ECO:0000313" key="3">
    <source>
        <dbReference type="Proteomes" id="UP000824988"/>
    </source>
</evidence>
<dbReference type="EC" id="2.1.1.242" evidence="1"/>
<dbReference type="SUPFAM" id="SSF53335">
    <property type="entry name" value="S-adenosyl-L-methionine-dependent methyltransferases"/>
    <property type="match status" value="1"/>
</dbReference>
<feature type="binding site" evidence="1">
    <location>
        <position position="175"/>
    </location>
    <ligand>
        <name>S-adenosyl-L-methionine</name>
        <dbReference type="ChEBI" id="CHEBI:59789"/>
    </ligand>
</feature>
<dbReference type="Gene3D" id="3.40.50.150">
    <property type="entry name" value="Vaccinia Virus protein VP39"/>
    <property type="match status" value="1"/>
</dbReference>
<gene>
    <name evidence="1 2" type="primary">rsmJ</name>
    <name evidence="2" type="ORF">MoryE10_15190</name>
</gene>
<evidence type="ECO:0000313" key="2">
    <source>
        <dbReference type="EMBL" id="BBL70913.1"/>
    </source>
</evidence>
<name>A0A8D4VMI3_9GAMM</name>
<dbReference type="PANTHER" id="PTHR36112">
    <property type="entry name" value="RIBOSOMAL RNA SMALL SUBUNIT METHYLTRANSFERASE J"/>
    <property type="match status" value="1"/>
</dbReference>
<dbReference type="RefSeq" id="WP_054773396.1">
    <property type="nucleotide sequence ID" value="NZ_AP019782.1"/>
</dbReference>
<dbReference type="Pfam" id="PF04445">
    <property type="entry name" value="SAM_MT"/>
    <property type="match status" value="1"/>
</dbReference>
<dbReference type="GO" id="GO:0005737">
    <property type="term" value="C:cytoplasm"/>
    <property type="evidence" value="ECO:0007669"/>
    <property type="project" value="UniProtKB-SubCell"/>
</dbReference>
<proteinExistence type="inferred from homology"/>
<protein>
    <recommendedName>
        <fullName evidence="1">Ribosomal RNA small subunit methyltransferase J</fullName>
        <ecNumber evidence="1">2.1.1.242</ecNumber>
    </recommendedName>
    <alternativeName>
        <fullName evidence="1">16S rRNA m2G1516 methyltransferase</fullName>
    </alternativeName>
    <alternativeName>
        <fullName evidence="1">rRNA (guanine-N(2)-)-methyltransferase</fullName>
    </alternativeName>
</protein>
<comment type="caution">
    <text evidence="1">Lacks conserved residue(s) required for the propagation of feature annotation.</text>
</comment>
<keyword evidence="3" id="KW-1185">Reference proteome</keyword>
<reference evidence="2" key="1">
    <citation type="submission" date="2019-06" db="EMBL/GenBank/DDBJ databases">
        <title>Complete genome sequence of Methylogaea oryzae strain JCM16910.</title>
        <authorList>
            <person name="Asakawa S."/>
        </authorList>
    </citation>
    <scope>NUCLEOTIDE SEQUENCE</scope>
    <source>
        <strain evidence="2">E10</strain>
    </source>
</reference>
<accession>A0A8D4VMI3</accession>
<comment type="function">
    <text evidence="1">Specifically methylates the guanosine in position 1516 of 16S rRNA.</text>
</comment>
<dbReference type="KEGG" id="moz:MoryE10_15190"/>
<dbReference type="Proteomes" id="UP000824988">
    <property type="component" value="Chromosome"/>
</dbReference>
<dbReference type="CDD" id="cd02440">
    <property type="entry name" value="AdoMet_MTases"/>
    <property type="match status" value="1"/>
</dbReference>
<evidence type="ECO:0000256" key="1">
    <source>
        <dbReference type="HAMAP-Rule" id="MF_01523"/>
    </source>
</evidence>
<dbReference type="InterPro" id="IPR029063">
    <property type="entry name" value="SAM-dependent_MTases_sf"/>
</dbReference>
<keyword evidence="1" id="KW-0698">rRNA processing</keyword>
<comment type="catalytic activity">
    <reaction evidence="1">
        <text>guanosine(1516) in 16S rRNA + S-adenosyl-L-methionine = N(2)-methylguanosine(1516) in 16S rRNA + S-adenosyl-L-homocysteine + H(+)</text>
        <dbReference type="Rhea" id="RHEA:43220"/>
        <dbReference type="Rhea" id="RHEA-COMP:10412"/>
        <dbReference type="Rhea" id="RHEA-COMP:10413"/>
        <dbReference type="ChEBI" id="CHEBI:15378"/>
        <dbReference type="ChEBI" id="CHEBI:57856"/>
        <dbReference type="ChEBI" id="CHEBI:59789"/>
        <dbReference type="ChEBI" id="CHEBI:74269"/>
        <dbReference type="ChEBI" id="CHEBI:74481"/>
        <dbReference type="EC" id="2.1.1.242"/>
    </reaction>
</comment>
<keyword evidence="1 2" id="KW-0489">Methyltransferase</keyword>
<dbReference type="EMBL" id="AP019782">
    <property type="protein sequence ID" value="BBL70913.1"/>
    <property type="molecule type" value="Genomic_DNA"/>
</dbReference>
<dbReference type="HAMAP" id="MF_01523">
    <property type="entry name" value="16SrRNA_methyltr_J"/>
    <property type="match status" value="1"/>
</dbReference>
<dbReference type="PANTHER" id="PTHR36112:SF1">
    <property type="entry name" value="RIBOSOMAL RNA SMALL SUBUNIT METHYLTRANSFERASE J"/>
    <property type="match status" value="1"/>
</dbReference>
<dbReference type="AlphaFoldDB" id="A0A8D4VMI3"/>
<keyword evidence="1" id="KW-0963">Cytoplasm</keyword>
<organism evidence="2 3">
    <name type="scientific">Methylogaea oryzae</name>
    <dbReference type="NCBI Taxonomy" id="1295382"/>
    <lineage>
        <taxon>Bacteria</taxon>
        <taxon>Pseudomonadati</taxon>
        <taxon>Pseudomonadota</taxon>
        <taxon>Gammaproteobacteria</taxon>
        <taxon>Methylococcales</taxon>
        <taxon>Methylococcaceae</taxon>
        <taxon>Methylogaea</taxon>
    </lineage>
</organism>
<comment type="subcellular location">
    <subcellularLocation>
        <location evidence="1">Cytoplasm</location>
    </subcellularLocation>
</comment>
<feature type="binding site" evidence="1">
    <location>
        <begin position="125"/>
        <end position="126"/>
    </location>
    <ligand>
        <name>S-adenosyl-L-methionine</name>
        <dbReference type="ChEBI" id="CHEBI:59789"/>
    </ligand>
</feature>
<comment type="similarity">
    <text evidence="1">Belongs to the methyltransferase superfamily. RsmJ family.</text>
</comment>
<dbReference type="InterPro" id="IPR007536">
    <property type="entry name" value="16SrRNA_methylTrfase_J"/>
</dbReference>
<keyword evidence="1" id="KW-0949">S-adenosyl-L-methionine</keyword>
<keyword evidence="1" id="KW-0808">Transferase</keyword>